<feature type="transmembrane region" description="Helical" evidence="1">
    <location>
        <begin position="189"/>
        <end position="210"/>
    </location>
</feature>
<protein>
    <submittedName>
        <fullName evidence="3">AbrB family transcriptional regulator</fullName>
    </submittedName>
</protein>
<dbReference type="GO" id="GO:0010468">
    <property type="term" value="P:regulation of gene expression"/>
    <property type="evidence" value="ECO:0007669"/>
    <property type="project" value="InterPro"/>
</dbReference>
<evidence type="ECO:0000256" key="1">
    <source>
        <dbReference type="SAM" id="Phobius"/>
    </source>
</evidence>
<reference evidence="3" key="2">
    <citation type="journal article" date="2008" name="Structure">
        <title>Insights into the nature of DNA binding of AbrB-like transcription factors.</title>
        <authorList>
            <person name="Sullivan D.M."/>
            <person name="Bobay B.G."/>
            <person name="Kojetin D.J."/>
            <person name="Thompson R.J."/>
            <person name="Rance M."/>
            <person name="Strauch M.A."/>
            <person name="Cavanagh J."/>
        </authorList>
    </citation>
    <scope>NUCLEOTIDE SEQUENCE</scope>
</reference>
<name>A0A8B6X9X1_9BURK</name>
<reference evidence="3" key="1">
    <citation type="journal article" date="2005" name="Science">
        <title>Global topology analysis of the Escherichia coli inner membrane proteome.</title>
        <authorList>
            <person name="Daley D.O."/>
            <person name="Rapp M."/>
            <person name="Granseth E."/>
            <person name="Melen K."/>
            <person name="Drew D."/>
            <person name="von Heijne G."/>
        </authorList>
    </citation>
    <scope>NUCLEOTIDE SEQUENCE</scope>
</reference>
<dbReference type="GO" id="GO:0016020">
    <property type="term" value="C:membrane"/>
    <property type="evidence" value="ECO:0007669"/>
    <property type="project" value="InterPro"/>
</dbReference>
<keyword evidence="1" id="KW-1133">Transmembrane helix</keyword>
<feature type="transmembrane region" description="Helical" evidence="1">
    <location>
        <begin position="217"/>
        <end position="235"/>
    </location>
</feature>
<sequence>MTASPPDHERGFDARLLVHQLLSLAACALGGALFAWLRIPLPWMLGALFTMSALRIGPGVGALPRNGRFAGQWIVGTALGLQFTPPVVRAVAERGGWLLLVAASAPLLALVGSNLLRRWCALDRGTAWFASMPGGAMEMSVLAERAGARVDRVAMAQSVRVLVVVVTLPPLFALLGVHGGDLWHASGTLLGWPVMAALLGVNALLAAVLARLGTPNAWVLAPLFGAAFAAGGGLLDGRLPVPMVDLAQVLIGMTLGMRFDRAMLTGAPRFLAAVALSNYVSLGLCGLQAWAIAALSGIATPTLVLAGAPGGISEMALTAGVLGLGTPLVVAAHVLRMVLVLLSAGPMYSRWIAARA</sequence>
<reference evidence="3" key="3">
    <citation type="submission" date="2025-08" db="UniProtKB">
        <authorList>
            <consortium name="RefSeq"/>
        </authorList>
    </citation>
    <scope>IDENTIFICATION</scope>
</reference>
<keyword evidence="1" id="KW-0472">Membrane</keyword>
<dbReference type="AlphaFoldDB" id="A0A8B6X9X1"/>
<dbReference type="PIRSF" id="PIRSF038991">
    <property type="entry name" value="Protein_AbrB"/>
    <property type="match status" value="1"/>
</dbReference>
<dbReference type="NCBIfam" id="TIGR03082">
    <property type="entry name" value="Gneg_AbrB_dup"/>
    <property type="match status" value="2"/>
</dbReference>
<proteinExistence type="predicted"/>
<keyword evidence="2" id="KW-1185">Reference proteome</keyword>
<evidence type="ECO:0000313" key="3">
    <source>
        <dbReference type="RefSeq" id="WP_051378899.1"/>
    </source>
</evidence>
<keyword evidence="1" id="KW-0812">Transmembrane</keyword>
<dbReference type="RefSeq" id="WP_051378899.1">
    <property type="nucleotide sequence ID" value="NZ_AXWS01000018.1"/>
</dbReference>
<feature type="transmembrane region" description="Helical" evidence="1">
    <location>
        <begin position="16"/>
        <end position="37"/>
    </location>
</feature>
<feature type="transmembrane region" description="Helical" evidence="1">
    <location>
        <begin position="97"/>
        <end position="116"/>
    </location>
</feature>
<feature type="transmembrane region" description="Helical" evidence="1">
    <location>
        <begin position="315"/>
        <end position="342"/>
    </location>
</feature>
<dbReference type="Pfam" id="PF05145">
    <property type="entry name" value="AbrB"/>
    <property type="match status" value="1"/>
</dbReference>
<dbReference type="PANTHER" id="PTHR38457:SF1">
    <property type="entry name" value="REGULATOR ABRB-RELATED"/>
    <property type="match status" value="1"/>
</dbReference>
<dbReference type="OrthoDB" id="8527964at2"/>
<organism evidence="2 3">
    <name type="scientific">Derxia gummosa DSM 723</name>
    <dbReference type="NCBI Taxonomy" id="1121388"/>
    <lineage>
        <taxon>Bacteria</taxon>
        <taxon>Pseudomonadati</taxon>
        <taxon>Pseudomonadota</taxon>
        <taxon>Betaproteobacteria</taxon>
        <taxon>Burkholderiales</taxon>
        <taxon>Alcaligenaceae</taxon>
        <taxon>Derxia</taxon>
    </lineage>
</organism>
<dbReference type="InterPro" id="IPR017516">
    <property type="entry name" value="AbrB_dup"/>
</dbReference>
<accession>A0A8B6X9X1</accession>
<feature type="transmembrane region" description="Helical" evidence="1">
    <location>
        <begin position="159"/>
        <end position="177"/>
    </location>
</feature>
<dbReference type="InterPro" id="IPR007820">
    <property type="entry name" value="AbrB_fam"/>
</dbReference>
<dbReference type="Proteomes" id="UP000675920">
    <property type="component" value="Unplaced"/>
</dbReference>
<evidence type="ECO:0000313" key="2">
    <source>
        <dbReference type="Proteomes" id="UP000675920"/>
    </source>
</evidence>
<dbReference type="PANTHER" id="PTHR38457">
    <property type="entry name" value="REGULATOR ABRB-RELATED"/>
    <property type="match status" value="1"/>
</dbReference>
<feature type="transmembrane region" description="Helical" evidence="1">
    <location>
        <begin position="271"/>
        <end position="295"/>
    </location>
</feature>